<dbReference type="GO" id="GO:0016020">
    <property type="term" value="C:membrane"/>
    <property type="evidence" value="ECO:0007669"/>
    <property type="project" value="UniProtKB-SubCell"/>
</dbReference>
<feature type="transmembrane region" description="Helical" evidence="5">
    <location>
        <begin position="134"/>
        <end position="159"/>
    </location>
</feature>
<keyword evidence="7" id="KW-1185">Reference proteome</keyword>
<keyword evidence="2 5" id="KW-0812">Transmembrane</keyword>
<name>A0A6A5R3G4_AMPQU</name>
<evidence type="ECO:0000256" key="2">
    <source>
        <dbReference type="ARBA" id="ARBA00022692"/>
    </source>
</evidence>
<dbReference type="InterPro" id="IPR050475">
    <property type="entry name" value="Prenyltransferase_related"/>
</dbReference>
<gene>
    <name evidence="6" type="ORF">BDU57DRAFT_510394</name>
</gene>
<comment type="subcellular location">
    <subcellularLocation>
        <location evidence="1">Membrane</location>
        <topology evidence="1">Multi-pass membrane protein</topology>
    </subcellularLocation>
</comment>
<accession>A0A6A5R3G4</accession>
<protein>
    <recommendedName>
        <fullName evidence="8">UbiA prenyltransferase family-domain-containing protein</fullName>
    </recommendedName>
</protein>
<evidence type="ECO:0008006" key="8">
    <source>
        <dbReference type="Google" id="ProtNLM"/>
    </source>
</evidence>
<evidence type="ECO:0000256" key="3">
    <source>
        <dbReference type="ARBA" id="ARBA00022989"/>
    </source>
</evidence>
<evidence type="ECO:0000256" key="5">
    <source>
        <dbReference type="SAM" id="Phobius"/>
    </source>
</evidence>
<sequence>MKTIQSFGSSSPCMHSPMAILANPVKILGYHAHTLYLFTDDQIIDTVIPSTAFAIMAAASGNVLNLPSQSIEAILGRAPLVALWVWVLIIQFCVQNQRSPSSVEEDRINKPWRPMPSNRITPSQVEYLLSTMHVLAFLLSWWMGVLPMFAVWSVFITAYNNYGGGDHSGMARNFFCGSGFACLISGAFSIAIGPELSLSARAWKWTLLFTMGALTSTAHVQEFRD</sequence>
<dbReference type="AlphaFoldDB" id="A0A6A5R3G4"/>
<proteinExistence type="predicted"/>
<evidence type="ECO:0000256" key="4">
    <source>
        <dbReference type="ARBA" id="ARBA00023136"/>
    </source>
</evidence>
<dbReference type="PANTHER" id="PTHR42723">
    <property type="entry name" value="CHLOROPHYLL SYNTHASE"/>
    <property type="match status" value="1"/>
</dbReference>
<organism evidence="6 7">
    <name type="scientific">Ampelomyces quisqualis</name>
    <name type="common">Powdery mildew agent</name>
    <dbReference type="NCBI Taxonomy" id="50730"/>
    <lineage>
        <taxon>Eukaryota</taxon>
        <taxon>Fungi</taxon>
        <taxon>Dikarya</taxon>
        <taxon>Ascomycota</taxon>
        <taxon>Pezizomycotina</taxon>
        <taxon>Dothideomycetes</taxon>
        <taxon>Pleosporomycetidae</taxon>
        <taxon>Pleosporales</taxon>
        <taxon>Pleosporineae</taxon>
        <taxon>Phaeosphaeriaceae</taxon>
        <taxon>Ampelomyces</taxon>
    </lineage>
</organism>
<dbReference type="Proteomes" id="UP000800096">
    <property type="component" value="Unassembled WGS sequence"/>
</dbReference>
<feature type="transmembrane region" description="Helical" evidence="5">
    <location>
        <begin position="171"/>
        <end position="190"/>
    </location>
</feature>
<dbReference type="EMBL" id="ML979132">
    <property type="protein sequence ID" value="KAF1921534.1"/>
    <property type="molecule type" value="Genomic_DNA"/>
</dbReference>
<keyword evidence="4 5" id="KW-0472">Membrane</keyword>
<evidence type="ECO:0000313" key="7">
    <source>
        <dbReference type="Proteomes" id="UP000800096"/>
    </source>
</evidence>
<feature type="non-terminal residue" evidence="6">
    <location>
        <position position="225"/>
    </location>
</feature>
<dbReference type="OrthoDB" id="434972at2759"/>
<dbReference type="GO" id="GO:0016765">
    <property type="term" value="F:transferase activity, transferring alkyl or aryl (other than methyl) groups"/>
    <property type="evidence" value="ECO:0007669"/>
    <property type="project" value="InterPro"/>
</dbReference>
<evidence type="ECO:0000313" key="6">
    <source>
        <dbReference type="EMBL" id="KAF1921534.1"/>
    </source>
</evidence>
<dbReference type="Pfam" id="PF01040">
    <property type="entry name" value="UbiA"/>
    <property type="match status" value="1"/>
</dbReference>
<dbReference type="InterPro" id="IPR000537">
    <property type="entry name" value="UbiA_prenyltransferase"/>
</dbReference>
<dbReference type="Gene3D" id="1.10.357.140">
    <property type="entry name" value="UbiA prenyltransferase"/>
    <property type="match status" value="1"/>
</dbReference>
<dbReference type="PANTHER" id="PTHR42723:SF1">
    <property type="entry name" value="CHLOROPHYLL SYNTHASE, CHLOROPLASTIC"/>
    <property type="match status" value="1"/>
</dbReference>
<reference evidence="6" key="1">
    <citation type="journal article" date="2020" name="Stud. Mycol.">
        <title>101 Dothideomycetes genomes: a test case for predicting lifestyles and emergence of pathogens.</title>
        <authorList>
            <person name="Haridas S."/>
            <person name="Albert R."/>
            <person name="Binder M."/>
            <person name="Bloem J."/>
            <person name="Labutti K."/>
            <person name="Salamov A."/>
            <person name="Andreopoulos B."/>
            <person name="Baker S."/>
            <person name="Barry K."/>
            <person name="Bills G."/>
            <person name="Bluhm B."/>
            <person name="Cannon C."/>
            <person name="Castanera R."/>
            <person name="Culley D."/>
            <person name="Daum C."/>
            <person name="Ezra D."/>
            <person name="Gonzalez J."/>
            <person name="Henrissat B."/>
            <person name="Kuo A."/>
            <person name="Liang C."/>
            <person name="Lipzen A."/>
            <person name="Lutzoni F."/>
            <person name="Magnuson J."/>
            <person name="Mondo S."/>
            <person name="Nolan M."/>
            <person name="Ohm R."/>
            <person name="Pangilinan J."/>
            <person name="Park H.-J."/>
            <person name="Ramirez L."/>
            <person name="Alfaro M."/>
            <person name="Sun H."/>
            <person name="Tritt A."/>
            <person name="Yoshinaga Y."/>
            <person name="Zwiers L.-H."/>
            <person name="Turgeon B."/>
            <person name="Goodwin S."/>
            <person name="Spatafora J."/>
            <person name="Crous P."/>
            <person name="Grigoriev I."/>
        </authorList>
    </citation>
    <scope>NUCLEOTIDE SEQUENCE</scope>
    <source>
        <strain evidence="6">HMLAC05119</strain>
    </source>
</reference>
<dbReference type="CDD" id="cd13965">
    <property type="entry name" value="PT_UbiA_3"/>
    <property type="match status" value="1"/>
</dbReference>
<dbReference type="InterPro" id="IPR044878">
    <property type="entry name" value="UbiA_sf"/>
</dbReference>
<keyword evidence="3 5" id="KW-1133">Transmembrane helix</keyword>
<evidence type="ECO:0000256" key="1">
    <source>
        <dbReference type="ARBA" id="ARBA00004141"/>
    </source>
</evidence>